<dbReference type="GO" id="GO:0015940">
    <property type="term" value="P:pantothenate biosynthetic process"/>
    <property type="evidence" value="ECO:0007669"/>
    <property type="project" value="UniProtKB-UniPathway"/>
</dbReference>
<evidence type="ECO:0000256" key="4">
    <source>
        <dbReference type="ARBA" id="ARBA00015647"/>
    </source>
</evidence>
<dbReference type="InterPro" id="IPR042176">
    <property type="entry name" value="Pantoate_ligase_C"/>
</dbReference>
<dbReference type="OrthoDB" id="2020436at2759"/>
<dbReference type="GO" id="GO:0004592">
    <property type="term" value="F:pantoate-beta-alanine ligase activity"/>
    <property type="evidence" value="ECO:0007669"/>
    <property type="project" value="UniProtKB-EC"/>
</dbReference>
<dbReference type="GO" id="GO:0005524">
    <property type="term" value="F:ATP binding"/>
    <property type="evidence" value="ECO:0007669"/>
    <property type="project" value="UniProtKB-KW"/>
</dbReference>
<keyword evidence="7" id="KW-0547">Nucleotide-binding</keyword>
<dbReference type="PANTHER" id="PTHR21299">
    <property type="entry name" value="CYTIDYLATE KINASE/PANTOATE-BETA-ALANINE LIGASE"/>
    <property type="match status" value="1"/>
</dbReference>
<protein>
    <recommendedName>
        <fullName evidence="4">Pantoate--beta-alanine ligase</fullName>
        <ecNumber evidence="3">6.3.2.1</ecNumber>
    </recommendedName>
    <alternativeName>
        <fullName evidence="10">Pantoate-activating enzyme</fullName>
    </alternativeName>
    <alternativeName>
        <fullName evidence="9">Pantothenate synthetase</fullName>
    </alternativeName>
</protein>
<dbReference type="STRING" id="1344416.A0A139AXN9"/>
<evidence type="ECO:0000256" key="8">
    <source>
        <dbReference type="ARBA" id="ARBA00022840"/>
    </source>
</evidence>
<keyword evidence="13" id="KW-1185">Reference proteome</keyword>
<name>A0A139AXN9_GONPJ</name>
<evidence type="ECO:0000256" key="2">
    <source>
        <dbReference type="ARBA" id="ARBA00009256"/>
    </source>
</evidence>
<evidence type="ECO:0000256" key="9">
    <source>
        <dbReference type="ARBA" id="ARBA00029902"/>
    </source>
</evidence>
<evidence type="ECO:0000256" key="7">
    <source>
        <dbReference type="ARBA" id="ARBA00022741"/>
    </source>
</evidence>
<dbReference type="InterPro" id="IPR003721">
    <property type="entry name" value="Pantoate_ligase"/>
</dbReference>
<dbReference type="SUPFAM" id="SSF52374">
    <property type="entry name" value="Nucleotidylyl transferase"/>
    <property type="match status" value="1"/>
</dbReference>
<keyword evidence="5" id="KW-0436">Ligase</keyword>
<comment type="similarity">
    <text evidence="2">Belongs to the pantothenate synthetase family.</text>
</comment>
<dbReference type="GO" id="GO:0016740">
    <property type="term" value="F:transferase activity"/>
    <property type="evidence" value="ECO:0007669"/>
    <property type="project" value="UniProtKB-KW"/>
</dbReference>
<dbReference type="HAMAP" id="MF_00158">
    <property type="entry name" value="PanC"/>
    <property type="match status" value="1"/>
</dbReference>
<evidence type="ECO:0000256" key="10">
    <source>
        <dbReference type="ARBA" id="ARBA00032806"/>
    </source>
</evidence>
<comment type="pathway">
    <text evidence="1">Cofactor biosynthesis; (R)-pantothenate biosynthesis; (R)-pantothenate from (R)-pantoate and beta-alanine: step 1/1.</text>
</comment>
<accession>A0A139AXN9</accession>
<dbReference type="Pfam" id="PF02569">
    <property type="entry name" value="Pantoate_ligase"/>
    <property type="match status" value="1"/>
</dbReference>
<dbReference type="Gene3D" id="3.30.1300.10">
    <property type="entry name" value="Pantoate-beta-alanine ligase, C-terminal domain"/>
    <property type="match status" value="1"/>
</dbReference>
<dbReference type="EC" id="6.3.2.1" evidence="3"/>
<organism evidence="12 13">
    <name type="scientific">Gonapodya prolifera (strain JEL478)</name>
    <name type="common">Monoblepharis prolifera</name>
    <dbReference type="NCBI Taxonomy" id="1344416"/>
    <lineage>
        <taxon>Eukaryota</taxon>
        <taxon>Fungi</taxon>
        <taxon>Fungi incertae sedis</taxon>
        <taxon>Chytridiomycota</taxon>
        <taxon>Chytridiomycota incertae sedis</taxon>
        <taxon>Monoblepharidomycetes</taxon>
        <taxon>Monoblepharidales</taxon>
        <taxon>Gonapodyaceae</taxon>
        <taxon>Gonapodya</taxon>
    </lineage>
</organism>
<evidence type="ECO:0000256" key="1">
    <source>
        <dbReference type="ARBA" id="ARBA00004990"/>
    </source>
</evidence>
<reference evidence="12 13" key="1">
    <citation type="journal article" date="2015" name="Genome Biol. Evol.">
        <title>Phylogenomic analyses indicate that early fungi evolved digesting cell walls of algal ancestors of land plants.</title>
        <authorList>
            <person name="Chang Y."/>
            <person name="Wang S."/>
            <person name="Sekimoto S."/>
            <person name="Aerts A.L."/>
            <person name="Choi C."/>
            <person name="Clum A."/>
            <person name="LaButti K.M."/>
            <person name="Lindquist E.A."/>
            <person name="Yee Ngan C."/>
            <person name="Ohm R.A."/>
            <person name="Salamov A.A."/>
            <person name="Grigoriev I.V."/>
            <person name="Spatafora J.W."/>
            <person name="Berbee M.L."/>
        </authorList>
    </citation>
    <scope>NUCLEOTIDE SEQUENCE [LARGE SCALE GENOMIC DNA]</scope>
    <source>
        <strain evidence="12 13">JEL478</strain>
    </source>
</reference>
<comment type="catalytic activity">
    <reaction evidence="11">
        <text>(R)-pantoate + beta-alanine + ATP = (R)-pantothenate + AMP + diphosphate + H(+)</text>
        <dbReference type="Rhea" id="RHEA:10912"/>
        <dbReference type="ChEBI" id="CHEBI:15378"/>
        <dbReference type="ChEBI" id="CHEBI:15980"/>
        <dbReference type="ChEBI" id="CHEBI:29032"/>
        <dbReference type="ChEBI" id="CHEBI:30616"/>
        <dbReference type="ChEBI" id="CHEBI:33019"/>
        <dbReference type="ChEBI" id="CHEBI:57966"/>
        <dbReference type="ChEBI" id="CHEBI:456215"/>
        <dbReference type="EC" id="6.3.2.1"/>
    </reaction>
</comment>
<dbReference type="PANTHER" id="PTHR21299:SF1">
    <property type="entry name" value="PANTOATE--BETA-ALANINE LIGASE"/>
    <property type="match status" value="1"/>
</dbReference>
<dbReference type="Proteomes" id="UP000070544">
    <property type="component" value="Unassembled WGS sequence"/>
</dbReference>
<dbReference type="UniPathway" id="UPA00028">
    <property type="reaction ID" value="UER00005"/>
</dbReference>
<dbReference type="EMBL" id="KQ965732">
    <property type="protein sequence ID" value="KXS21498.1"/>
    <property type="molecule type" value="Genomic_DNA"/>
</dbReference>
<evidence type="ECO:0000256" key="11">
    <source>
        <dbReference type="ARBA" id="ARBA00048258"/>
    </source>
</evidence>
<keyword evidence="8" id="KW-0067">ATP-binding</keyword>
<evidence type="ECO:0000313" key="13">
    <source>
        <dbReference type="Proteomes" id="UP000070544"/>
    </source>
</evidence>
<evidence type="ECO:0000256" key="6">
    <source>
        <dbReference type="ARBA" id="ARBA00022655"/>
    </source>
</evidence>
<gene>
    <name evidence="12" type="ORF">M427DRAFT_130280</name>
</gene>
<dbReference type="CDD" id="cd00560">
    <property type="entry name" value="PanC"/>
    <property type="match status" value="1"/>
</dbReference>
<evidence type="ECO:0000313" key="12">
    <source>
        <dbReference type="EMBL" id="KXS21498.1"/>
    </source>
</evidence>
<proteinExistence type="inferred from homology"/>
<keyword evidence="12" id="KW-0808">Transferase</keyword>
<dbReference type="InterPro" id="IPR014729">
    <property type="entry name" value="Rossmann-like_a/b/a_fold"/>
</dbReference>
<sequence length="296" mass="31603">MGALHDGHLSLVRMAASSPLSCERIVVSIFVNPAQFAPHEDLASYPRTLPRDLELLRSLTYRSLSLTPPPGFTPDSPVVHAVIAPTVSELYPSGISTDVQEQRGAFVEVVGLSHQLEGTVRPHFFRGVATVVTKLLNAAQADVAIFGQKDAQQCCVVRRMVRDLLIPTRIVVGATSRERDGLAMSSRNAYLSPAERAVAPVLHRALAAAKDKFESGEQSAAEVVRAAREVLDAEAARTASTVGLTVQYVSLSDPETLEDLVTVAPESEGGKGGLLSAAVGIGKTRLIDNELLGFKF</sequence>
<keyword evidence="6" id="KW-0566">Pantothenate biosynthesis</keyword>
<dbReference type="OMA" id="FHVDTEI"/>
<dbReference type="AlphaFoldDB" id="A0A139AXN9"/>
<dbReference type="Gene3D" id="3.40.50.620">
    <property type="entry name" value="HUPs"/>
    <property type="match status" value="1"/>
</dbReference>
<evidence type="ECO:0000256" key="3">
    <source>
        <dbReference type="ARBA" id="ARBA00012219"/>
    </source>
</evidence>
<evidence type="ECO:0000256" key="5">
    <source>
        <dbReference type="ARBA" id="ARBA00022598"/>
    </source>
</evidence>